<organism evidence="2 3">
    <name type="scientific">Actinomadura fulvescens</name>
    <dbReference type="NCBI Taxonomy" id="46160"/>
    <lineage>
        <taxon>Bacteria</taxon>
        <taxon>Bacillati</taxon>
        <taxon>Actinomycetota</taxon>
        <taxon>Actinomycetes</taxon>
        <taxon>Streptosporangiales</taxon>
        <taxon>Thermomonosporaceae</taxon>
        <taxon>Actinomadura</taxon>
    </lineage>
</organism>
<keyword evidence="3" id="KW-1185">Reference proteome</keyword>
<proteinExistence type="predicted"/>
<dbReference type="Proteomes" id="UP001501509">
    <property type="component" value="Unassembled WGS sequence"/>
</dbReference>
<feature type="region of interest" description="Disordered" evidence="1">
    <location>
        <begin position="19"/>
        <end position="44"/>
    </location>
</feature>
<evidence type="ECO:0000256" key="1">
    <source>
        <dbReference type="SAM" id="MobiDB-lite"/>
    </source>
</evidence>
<accession>A0ABN3PHR6</accession>
<comment type="caution">
    <text evidence="2">The sequence shown here is derived from an EMBL/GenBank/DDBJ whole genome shotgun (WGS) entry which is preliminary data.</text>
</comment>
<gene>
    <name evidence="2" type="ORF">GCM10010411_19020</name>
</gene>
<evidence type="ECO:0000313" key="2">
    <source>
        <dbReference type="EMBL" id="GAA2586467.1"/>
    </source>
</evidence>
<reference evidence="2 3" key="1">
    <citation type="journal article" date="2019" name="Int. J. Syst. Evol. Microbiol.">
        <title>The Global Catalogue of Microorganisms (GCM) 10K type strain sequencing project: providing services to taxonomists for standard genome sequencing and annotation.</title>
        <authorList>
            <consortium name="The Broad Institute Genomics Platform"/>
            <consortium name="The Broad Institute Genome Sequencing Center for Infectious Disease"/>
            <person name="Wu L."/>
            <person name="Ma J."/>
        </authorList>
    </citation>
    <scope>NUCLEOTIDE SEQUENCE [LARGE SCALE GENOMIC DNA]</scope>
    <source>
        <strain evidence="2 3">JCM 6833</strain>
    </source>
</reference>
<evidence type="ECO:0000313" key="3">
    <source>
        <dbReference type="Proteomes" id="UP001501509"/>
    </source>
</evidence>
<name>A0ABN3PHR6_9ACTN</name>
<dbReference type="EMBL" id="BAAATD010000002">
    <property type="protein sequence ID" value="GAA2586467.1"/>
    <property type="molecule type" value="Genomic_DNA"/>
</dbReference>
<feature type="compositionally biased region" description="Low complexity" evidence="1">
    <location>
        <begin position="19"/>
        <end position="32"/>
    </location>
</feature>
<sequence>MSSALADISVTVAVRAALRPLRSPSRPSSQPPTGRMKKPTAKMPIVLRSCAVELPLGKNAEAK</sequence>
<protein>
    <submittedName>
        <fullName evidence="2">Uncharacterized protein</fullName>
    </submittedName>
</protein>